<name>W2TAB3_NECAM</name>
<dbReference type="Proteomes" id="UP000053676">
    <property type="component" value="Unassembled WGS sequence"/>
</dbReference>
<keyword evidence="2" id="KW-1185">Reference proteome</keyword>
<dbReference type="AlphaFoldDB" id="W2TAB3"/>
<protein>
    <submittedName>
        <fullName evidence="1">Uncharacterized protein</fullName>
    </submittedName>
</protein>
<evidence type="ECO:0000313" key="1">
    <source>
        <dbReference type="EMBL" id="ETN77947.1"/>
    </source>
</evidence>
<sequence length="69" mass="7662">MIEKTPHVVITHNVIGTDNTKTAHTDEFCLSSMGGVNCYVFSPVCSDTSSTMAFAKHRKSKRRAFLNKN</sequence>
<evidence type="ECO:0000313" key="2">
    <source>
        <dbReference type="Proteomes" id="UP000053676"/>
    </source>
</evidence>
<dbReference type="OrthoDB" id="5775991at2759"/>
<organism evidence="1 2">
    <name type="scientific">Necator americanus</name>
    <name type="common">Human hookworm</name>
    <dbReference type="NCBI Taxonomy" id="51031"/>
    <lineage>
        <taxon>Eukaryota</taxon>
        <taxon>Metazoa</taxon>
        <taxon>Ecdysozoa</taxon>
        <taxon>Nematoda</taxon>
        <taxon>Chromadorea</taxon>
        <taxon>Rhabditida</taxon>
        <taxon>Rhabditina</taxon>
        <taxon>Rhabditomorpha</taxon>
        <taxon>Strongyloidea</taxon>
        <taxon>Ancylostomatidae</taxon>
        <taxon>Bunostominae</taxon>
        <taxon>Necator</taxon>
    </lineage>
</organism>
<reference evidence="2" key="1">
    <citation type="journal article" date="2014" name="Nat. Genet.">
        <title>Genome of the human hookworm Necator americanus.</title>
        <authorList>
            <person name="Tang Y.T."/>
            <person name="Gao X."/>
            <person name="Rosa B.A."/>
            <person name="Abubucker S."/>
            <person name="Hallsworth-Pepin K."/>
            <person name="Martin J."/>
            <person name="Tyagi R."/>
            <person name="Heizer E."/>
            <person name="Zhang X."/>
            <person name="Bhonagiri-Palsikar V."/>
            <person name="Minx P."/>
            <person name="Warren W.C."/>
            <person name="Wang Q."/>
            <person name="Zhan B."/>
            <person name="Hotez P.J."/>
            <person name="Sternberg P.W."/>
            <person name="Dougall A."/>
            <person name="Gaze S.T."/>
            <person name="Mulvenna J."/>
            <person name="Sotillo J."/>
            <person name="Ranganathan S."/>
            <person name="Rabelo E.M."/>
            <person name="Wilson R.K."/>
            <person name="Felgner P.L."/>
            <person name="Bethony J."/>
            <person name="Hawdon J.M."/>
            <person name="Gasser R.B."/>
            <person name="Loukas A."/>
            <person name="Mitreva M."/>
        </authorList>
    </citation>
    <scope>NUCLEOTIDE SEQUENCE [LARGE SCALE GENOMIC DNA]</scope>
</reference>
<gene>
    <name evidence="1" type="ORF">NECAME_10678</name>
</gene>
<proteinExistence type="predicted"/>
<accession>W2TAB3</accession>
<dbReference type="EMBL" id="KI660140">
    <property type="protein sequence ID" value="ETN77947.1"/>
    <property type="molecule type" value="Genomic_DNA"/>
</dbReference>
<dbReference type="KEGG" id="nai:NECAME_10678"/>